<keyword evidence="1" id="KW-0732">Signal</keyword>
<organism evidence="2 3">
    <name type="scientific">Plesiocystis pacifica SIR-1</name>
    <dbReference type="NCBI Taxonomy" id="391625"/>
    <lineage>
        <taxon>Bacteria</taxon>
        <taxon>Pseudomonadati</taxon>
        <taxon>Myxococcota</taxon>
        <taxon>Polyangia</taxon>
        <taxon>Nannocystales</taxon>
        <taxon>Nannocystaceae</taxon>
        <taxon>Plesiocystis</taxon>
    </lineage>
</organism>
<evidence type="ECO:0000313" key="2">
    <source>
        <dbReference type="EMBL" id="EDM79156.1"/>
    </source>
</evidence>
<protein>
    <recommendedName>
        <fullName evidence="4">Lipoprotein</fullName>
    </recommendedName>
</protein>
<evidence type="ECO:0000256" key="1">
    <source>
        <dbReference type="SAM" id="SignalP"/>
    </source>
</evidence>
<comment type="caution">
    <text evidence="2">The sequence shown here is derived from an EMBL/GenBank/DDBJ whole genome shotgun (WGS) entry which is preliminary data.</text>
</comment>
<evidence type="ECO:0000313" key="3">
    <source>
        <dbReference type="Proteomes" id="UP000005801"/>
    </source>
</evidence>
<feature type="chain" id="PRO_5002693641" description="Lipoprotein" evidence="1">
    <location>
        <begin position="29"/>
        <end position="275"/>
    </location>
</feature>
<sequence>MRRPPLPPRLSTFALCLGLSLSALSLSACEKGGSATPEDAQDPIDGLALALLDALEDSDRDALADLCAAKLAGELGERDLSVFARTLHWLGRPTLSAEDEEAVVGGVNRRYTVAFEHGEVGLELTVVDGKVEGFSLEEARWEALVERALEVDTGSLRMASFHFVGAEGEPLEAPTDPGQIAYSLSLEGLDSQLREHHVTIDKSVVDAEGREVYRQREPDEIRFPQAESGSAGGRITGELGVPGPGSYTLKLKIVDLVAGQDMTHEVAFEIGAGAP</sequence>
<reference evidence="2 3" key="1">
    <citation type="submission" date="2007-06" db="EMBL/GenBank/DDBJ databases">
        <authorList>
            <person name="Shimkets L."/>
            <person name="Ferriera S."/>
            <person name="Johnson J."/>
            <person name="Kravitz S."/>
            <person name="Beeson K."/>
            <person name="Sutton G."/>
            <person name="Rogers Y.-H."/>
            <person name="Friedman R."/>
            <person name="Frazier M."/>
            <person name="Venter J.C."/>
        </authorList>
    </citation>
    <scope>NUCLEOTIDE SEQUENCE [LARGE SCALE GENOMIC DNA]</scope>
    <source>
        <strain evidence="2 3">SIR-1</strain>
    </source>
</reference>
<dbReference type="OrthoDB" id="5515255at2"/>
<dbReference type="RefSeq" id="WP_006971685.1">
    <property type="nucleotide sequence ID" value="NZ_ABCS01000022.1"/>
</dbReference>
<accession>A6G4N6</accession>
<proteinExistence type="predicted"/>
<dbReference type="AlphaFoldDB" id="A6G4N6"/>
<dbReference type="Proteomes" id="UP000005801">
    <property type="component" value="Unassembled WGS sequence"/>
</dbReference>
<feature type="signal peptide" evidence="1">
    <location>
        <begin position="1"/>
        <end position="28"/>
    </location>
</feature>
<gene>
    <name evidence="2" type="ORF">PPSIR1_27358</name>
</gene>
<name>A6G4N6_9BACT</name>
<evidence type="ECO:0008006" key="4">
    <source>
        <dbReference type="Google" id="ProtNLM"/>
    </source>
</evidence>
<keyword evidence="3" id="KW-1185">Reference proteome</keyword>
<dbReference type="EMBL" id="ABCS01000022">
    <property type="protein sequence ID" value="EDM79156.1"/>
    <property type="molecule type" value="Genomic_DNA"/>
</dbReference>
<dbReference type="STRING" id="391625.PPSIR1_27358"/>
<dbReference type="PROSITE" id="PS51257">
    <property type="entry name" value="PROKAR_LIPOPROTEIN"/>
    <property type="match status" value="1"/>
</dbReference>